<sequence>MSHTEQGRTNLNPMLPEYKEHNLCIMSVSREEPDHEFNPEPNYKWKPKLVQGIVQTTISKVNLTLDQHVLINSMIGLIHLSSPRVAELGVETKGEQTVRKEEIPTMVILASDGKQVQEKYEKIIAQTTIEKQINPSHTYLVLKIFLIRIMHLSCSKHAGIGLGTKDKQWTYGETKNSNSDQKQDQGDSGPSQLNPTDHKHCKAFTISLMFKDEPPDALVMLKQNYKRLGVSSTYFRAALKHTAKTRIGERDQRVKPPIKDQKKPQGVSCLILIKEEPPYTTYKIKPSQNRYGEITSELQVTQKTSHGANKEKMEQEDELKANQVEEQEDIQQINFKGVQEDDFTKDFKLHGPEPYKATTHA</sequence>
<evidence type="ECO:0000313" key="3">
    <source>
        <dbReference type="Proteomes" id="UP000489600"/>
    </source>
</evidence>
<reference evidence="2" key="1">
    <citation type="submission" date="2019-07" db="EMBL/GenBank/DDBJ databases">
        <authorList>
            <person name="Dittberner H."/>
        </authorList>
    </citation>
    <scope>NUCLEOTIDE SEQUENCE [LARGE SCALE GENOMIC DNA]</scope>
</reference>
<organism evidence="2 3">
    <name type="scientific">Arabis nemorensis</name>
    <dbReference type="NCBI Taxonomy" id="586526"/>
    <lineage>
        <taxon>Eukaryota</taxon>
        <taxon>Viridiplantae</taxon>
        <taxon>Streptophyta</taxon>
        <taxon>Embryophyta</taxon>
        <taxon>Tracheophyta</taxon>
        <taxon>Spermatophyta</taxon>
        <taxon>Magnoliopsida</taxon>
        <taxon>eudicotyledons</taxon>
        <taxon>Gunneridae</taxon>
        <taxon>Pentapetalae</taxon>
        <taxon>rosids</taxon>
        <taxon>malvids</taxon>
        <taxon>Brassicales</taxon>
        <taxon>Brassicaceae</taxon>
        <taxon>Arabideae</taxon>
        <taxon>Arabis</taxon>
    </lineage>
</organism>
<gene>
    <name evidence="2" type="ORF">ANE_LOCUS27416</name>
</gene>
<keyword evidence="3" id="KW-1185">Reference proteome</keyword>
<name>A0A565CTQ7_9BRAS</name>
<evidence type="ECO:0000313" key="2">
    <source>
        <dbReference type="EMBL" id="VVB16972.1"/>
    </source>
</evidence>
<dbReference type="Proteomes" id="UP000489600">
    <property type="component" value="Unassembled WGS sequence"/>
</dbReference>
<evidence type="ECO:0000256" key="1">
    <source>
        <dbReference type="SAM" id="MobiDB-lite"/>
    </source>
</evidence>
<proteinExistence type="predicted"/>
<dbReference type="EMBL" id="CABITT030000008">
    <property type="protein sequence ID" value="VVB16972.1"/>
    <property type="molecule type" value="Genomic_DNA"/>
</dbReference>
<feature type="compositionally biased region" description="Polar residues" evidence="1">
    <location>
        <begin position="171"/>
        <end position="195"/>
    </location>
</feature>
<feature type="region of interest" description="Disordered" evidence="1">
    <location>
        <begin position="171"/>
        <end position="197"/>
    </location>
</feature>
<protein>
    <submittedName>
        <fullName evidence="2">Uncharacterized protein</fullName>
    </submittedName>
</protein>
<dbReference type="AlphaFoldDB" id="A0A565CTQ7"/>
<comment type="caution">
    <text evidence="2">The sequence shown here is derived from an EMBL/GenBank/DDBJ whole genome shotgun (WGS) entry which is preliminary data.</text>
</comment>
<accession>A0A565CTQ7</accession>